<proteinExistence type="predicted"/>
<dbReference type="EMBL" id="BSOS01000007">
    <property type="protein sequence ID" value="GLR65832.1"/>
    <property type="molecule type" value="Genomic_DNA"/>
</dbReference>
<accession>A0ABQ6A3E2</accession>
<protein>
    <submittedName>
        <fullName evidence="1">Uncharacterized protein</fullName>
    </submittedName>
</protein>
<sequence length="70" mass="7384">MAGFAHARHHDAAGDGDELINSGAEIFPEAGTQGAQRRSFGRKNISRDGKIIMEIVRHGSGMNSAAPPVN</sequence>
<dbReference type="Proteomes" id="UP001156641">
    <property type="component" value="Unassembled WGS sequence"/>
</dbReference>
<evidence type="ECO:0000313" key="2">
    <source>
        <dbReference type="Proteomes" id="UP001156641"/>
    </source>
</evidence>
<reference evidence="2" key="1">
    <citation type="journal article" date="2019" name="Int. J. Syst. Evol. Microbiol.">
        <title>The Global Catalogue of Microorganisms (GCM) 10K type strain sequencing project: providing services to taxonomists for standard genome sequencing and annotation.</title>
        <authorList>
            <consortium name="The Broad Institute Genomics Platform"/>
            <consortium name="The Broad Institute Genome Sequencing Center for Infectious Disease"/>
            <person name="Wu L."/>
            <person name="Ma J."/>
        </authorList>
    </citation>
    <scope>NUCLEOTIDE SEQUENCE [LARGE SCALE GENOMIC DNA]</scope>
    <source>
        <strain evidence="2">NBRC 112502</strain>
    </source>
</reference>
<keyword evidence="2" id="KW-1185">Reference proteome</keyword>
<gene>
    <name evidence="1" type="ORF">GCM10010909_05100</name>
</gene>
<organism evidence="1 2">
    <name type="scientific">Acidocella aquatica</name>
    <dbReference type="NCBI Taxonomy" id="1922313"/>
    <lineage>
        <taxon>Bacteria</taxon>
        <taxon>Pseudomonadati</taxon>
        <taxon>Pseudomonadota</taxon>
        <taxon>Alphaproteobacteria</taxon>
        <taxon>Acetobacterales</taxon>
        <taxon>Acidocellaceae</taxon>
        <taxon>Acidocella</taxon>
    </lineage>
</organism>
<evidence type="ECO:0000313" key="1">
    <source>
        <dbReference type="EMBL" id="GLR65832.1"/>
    </source>
</evidence>
<name>A0ABQ6A3E2_9PROT</name>
<comment type="caution">
    <text evidence="1">The sequence shown here is derived from an EMBL/GenBank/DDBJ whole genome shotgun (WGS) entry which is preliminary data.</text>
</comment>